<feature type="domain" description="N-acetyltransferase" evidence="1">
    <location>
        <begin position="9"/>
        <end position="157"/>
    </location>
</feature>
<evidence type="ECO:0000313" key="3">
    <source>
        <dbReference type="Proteomes" id="UP001183246"/>
    </source>
</evidence>
<dbReference type="Pfam" id="PF13527">
    <property type="entry name" value="Acetyltransf_9"/>
    <property type="match status" value="1"/>
</dbReference>
<dbReference type="RefSeq" id="WP_311702998.1">
    <property type="nucleotide sequence ID" value="NZ_JAVREL010000002.1"/>
</dbReference>
<dbReference type="PROSITE" id="PS51186">
    <property type="entry name" value="GNAT"/>
    <property type="match status" value="1"/>
</dbReference>
<sequence length="416" mass="45066">MRDDGATAYTIRPGRPADADRCAALNDAVHPHTGIGPWTRDLFDNHPSVRPADFLVAEHTGGDGIVATLVAIRQEWTFGGVRLPVSQVELVGTDPAHRGRQLAGRLLHALHTRCSADGTALQVIEGIPYFYRRFGYEYALHVGGAPDVPLAGIRELPEAPGPLIRPATPADAPALARVDRVRAGRDALTCPRDERAWLHEISGHRPDSLARRTVKALVDPSGEVNGYVVHGRRPSSDGTLPVLAAAYADPDAWPRIAPALLRHLAEANAPLWLLLPASHPLARHAPPGTPRRPRAWYARTESPATLLNHVLPALARRWRDLGLRCPGDTMTIDTYHEVIRLHFTAGAPATAQSEPRGTAQTDARIPPGALLQMLLGHRTPKELTDIWPDMTIPDPATAAFLEAAFPVTAPEIWAVA</sequence>
<accession>A0ABU2MJS4</accession>
<name>A0ABU2MJS4_9ACTN</name>
<evidence type="ECO:0000259" key="1">
    <source>
        <dbReference type="PROSITE" id="PS51186"/>
    </source>
</evidence>
<dbReference type="Proteomes" id="UP001183246">
    <property type="component" value="Unassembled WGS sequence"/>
</dbReference>
<keyword evidence="2" id="KW-0012">Acyltransferase</keyword>
<dbReference type="InterPro" id="IPR016181">
    <property type="entry name" value="Acyl_CoA_acyltransferase"/>
</dbReference>
<dbReference type="EC" id="2.3.1.-" evidence="2"/>
<dbReference type="Gene3D" id="3.40.630.30">
    <property type="match status" value="2"/>
</dbReference>
<reference evidence="3" key="1">
    <citation type="submission" date="2023-07" db="EMBL/GenBank/DDBJ databases">
        <title>30 novel species of actinomycetes from the DSMZ collection.</title>
        <authorList>
            <person name="Nouioui I."/>
        </authorList>
    </citation>
    <scope>NUCLEOTIDE SEQUENCE [LARGE SCALE GENOMIC DNA]</scope>
    <source>
        <strain evidence="3">DSM 44938</strain>
    </source>
</reference>
<evidence type="ECO:0000313" key="2">
    <source>
        <dbReference type="EMBL" id="MDT0341856.1"/>
    </source>
</evidence>
<gene>
    <name evidence="2" type="ORF">RM590_04250</name>
</gene>
<organism evidence="2 3">
    <name type="scientific">Streptomyces litchfieldiae</name>
    <dbReference type="NCBI Taxonomy" id="3075543"/>
    <lineage>
        <taxon>Bacteria</taxon>
        <taxon>Bacillati</taxon>
        <taxon>Actinomycetota</taxon>
        <taxon>Actinomycetes</taxon>
        <taxon>Kitasatosporales</taxon>
        <taxon>Streptomycetaceae</taxon>
        <taxon>Streptomyces</taxon>
    </lineage>
</organism>
<keyword evidence="3" id="KW-1185">Reference proteome</keyword>
<dbReference type="InterPro" id="IPR000182">
    <property type="entry name" value="GNAT_dom"/>
</dbReference>
<comment type="caution">
    <text evidence="2">The sequence shown here is derived from an EMBL/GenBank/DDBJ whole genome shotgun (WGS) entry which is preliminary data.</text>
</comment>
<keyword evidence="2" id="KW-0808">Transferase</keyword>
<dbReference type="GO" id="GO:0016746">
    <property type="term" value="F:acyltransferase activity"/>
    <property type="evidence" value="ECO:0007669"/>
    <property type="project" value="UniProtKB-KW"/>
</dbReference>
<dbReference type="SUPFAM" id="SSF55729">
    <property type="entry name" value="Acyl-CoA N-acyltransferases (Nat)"/>
    <property type="match status" value="1"/>
</dbReference>
<protein>
    <submittedName>
        <fullName evidence="2">GNAT family N-acetyltransferase</fullName>
        <ecNumber evidence="2">2.3.1.-</ecNumber>
    </submittedName>
</protein>
<proteinExistence type="predicted"/>
<dbReference type="EMBL" id="JAVREL010000002">
    <property type="protein sequence ID" value="MDT0341856.1"/>
    <property type="molecule type" value="Genomic_DNA"/>
</dbReference>